<sequence length="174" mass="18550">MSVAVLAPQPIIPVTDERLNYPLDADKVHKAKINDYNDLLEDIFHRELELAKLKASLIDMKVEIVEEAQTLDTTGNVILPSSLRGGEPTDASKSDSSSGEDGESDAGASGPASGSEEGAAKKGALKKRRGSKGKSKGKGRDATRTEERGASWDYNLNVAGGARRGRLEDDAEDQ</sequence>
<feature type="compositionally biased region" description="Low complexity" evidence="1">
    <location>
        <begin position="105"/>
        <end position="117"/>
    </location>
</feature>
<dbReference type="AlphaFoldDB" id="A0A8H6HPP0"/>
<organism evidence="2 3">
    <name type="scientific">Ephemerocybe angulata</name>
    <dbReference type="NCBI Taxonomy" id="980116"/>
    <lineage>
        <taxon>Eukaryota</taxon>
        <taxon>Fungi</taxon>
        <taxon>Dikarya</taxon>
        <taxon>Basidiomycota</taxon>
        <taxon>Agaricomycotina</taxon>
        <taxon>Agaricomycetes</taxon>
        <taxon>Agaricomycetidae</taxon>
        <taxon>Agaricales</taxon>
        <taxon>Agaricineae</taxon>
        <taxon>Psathyrellaceae</taxon>
        <taxon>Ephemerocybe</taxon>
    </lineage>
</organism>
<evidence type="ECO:0000313" key="3">
    <source>
        <dbReference type="Proteomes" id="UP000521943"/>
    </source>
</evidence>
<evidence type="ECO:0000313" key="2">
    <source>
        <dbReference type="EMBL" id="KAF6749618.1"/>
    </source>
</evidence>
<dbReference type="OrthoDB" id="3042548at2759"/>
<accession>A0A8H6HPP0</accession>
<feature type="compositionally biased region" description="Basic residues" evidence="1">
    <location>
        <begin position="123"/>
        <end position="137"/>
    </location>
</feature>
<comment type="caution">
    <text evidence="2">The sequence shown here is derived from an EMBL/GenBank/DDBJ whole genome shotgun (WGS) entry which is preliminary data.</text>
</comment>
<dbReference type="EMBL" id="JACGCI010000062">
    <property type="protein sequence ID" value="KAF6749618.1"/>
    <property type="molecule type" value="Genomic_DNA"/>
</dbReference>
<name>A0A8H6HPP0_9AGAR</name>
<proteinExistence type="predicted"/>
<dbReference type="Proteomes" id="UP000521943">
    <property type="component" value="Unassembled WGS sequence"/>
</dbReference>
<evidence type="ECO:0000256" key="1">
    <source>
        <dbReference type="SAM" id="MobiDB-lite"/>
    </source>
</evidence>
<protein>
    <submittedName>
        <fullName evidence="2">Uncharacterized protein</fullName>
    </submittedName>
</protein>
<gene>
    <name evidence="2" type="ORF">DFP72DRAFT_1048885</name>
</gene>
<feature type="compositionally biased region" description="Basic and acidic residues" evidence="1">
    <location>
        <begin position="138"/>
        <end position="150"/>
    </location>
</feature>
<reference evidence="2 3" key="1">
    <citation type="submission" date="2020-07" db="EMBL/GenBank/DDBJ databases">
        <title>Comparative genomics of pyrophilous fungi reveals a link between fire events and developmental genes.</title>
        <authorList>
            <consortium name="DOE Joint Genome Institute"/>
            <person name="Steindorff A.S."/>
            <person name="Carver A."/>
            <person name="Calhoun S."/>
            <person name="Stillman K."/>
            <person name="Liu H."/>
            <person name="Lipzen A."/>
            <person name="Pangilinan J."/>
            <person name="Labutti K."/>
            <person name="Bruns T.D."/>
            <person name="Grigoriev I.V."/>
        </authorList>
    </citation>
    <scope>NUCLEOTIDE SEQUENCE [LARGE SCALE GENOMIC DNA]</scope>
    <source>
        <strain evidence="2 3">CBS 144469</strain>
    </source>
</reference>
<feature type="region of interest" description="Disordered" evidence="1">
    <location>
        <begin position="74"/>
        <end position="174"/>
    </location>
</feature>
<keyword evidence="3" id="KW-1185">Reference proteome</keyword>